<evidence type="ECO:0000256" key="7">
    <source>
        <dbReference type="ARBA" id="ARBA00023303"/>
    </source>
</evidence>
<feature type="domain" description="Potassium channel" evidence="9">
    <location>
        <begin position="145"/>
        <end position="217"/>
    </location>
</feature>
<dbReference type="GO" id="GO:0001508">
    <property type="term" value="P:action potential"/>
    <property type="evidence" value="ECO:0007669"/>
    <property type="project" value="TreeGrafter"/>
</dbReference>
<dbReference type="InterPro" id="IPR013099">
    <property type="entry name" value="K_chnl_dom"/>
</dbReference>
<proteinExistence type="predicted"/>
<keyword evidence="7" id="KW-0407">Ion channel</keyword>
<dbReference type="Proteomes" id="UP000231658">
    <property type="component" value="Unassembled WGS sequence"/>
</dbReference>
<gene>
    <name evidence="10" type="ORF">MTBPR1_70190</name>
</gene>
<feature type="transmembrane region" description="Helical" evidence="8">
    <location>
        <begin position="136"/>
        <end position="157"/>
    </location>
</feature>
<dbReference type="GO" id="GO:0005249">
    <property type="term" value="F:voltage-gated potassium channel activity"/>
    <property type="evidence" value="ECO:0007669"/>
    <property type="project" value="InterPro"/>
</dbReference>
<comment type="subcellular location">
    <subcellularLocation>
        <location evidence="1">Membrane</location>
        <topology evidence="1">Multi-pass membrane protein</topology>
    </subcellularLocation>
</comment>
<protein>
    <submittedName>
        <fullName evidence="10">Ion transport 2</fullName>
    </submittedName>
</protein>
<feature type="transmembrane region" description="Helical" evidence="8">
    <location>
        <begin position="195"/>
        <end position="213"/>
    </location>
</feature>
<feature type="transmembrane region" description="Helical" evidence="8">
    <location>
        <begin position="169"/>
        <end position="189"/>
    </location>
</feature>
<dbReference type="AlphaFoldDB" id="A0A1C3RKY5"/>
<evidence type="ECO:0000256" key="1">
    <source>
        <dbReference type="ARBA" id="ARBA00004141"/>
    </source>
</evidence>
<keyword evidence="2" id="KW-0813">Transport</keyword>
<feature type="transmembrane region" description="Helical" evidence="8">
    <location>
        <begin position="49"/>
        <end position="66"/>
    </location>
</feature>
<reference evidence="10 11" key="1">
    <citation type="submission" date="2016-07" db="EMBL/GenBank/DDBJ databases">
        <authorList>
            <person name="Lefevre C.T."/>
        </authorList>
    </citation>
    <scope>NUCLEOTIDE SEQUENCE [LARGE SCALE GENOMIC DNA]</scope>
    <source>
        <strain evidence="10">PR1</strain>
    </source>
</reference>
<keyword evidence="3 8" id="KW-0812">Transmembrane</keyword>
<dbReference type="PANTHER" id="PTHR11537">
    <property type="entry name" value="VOLTAGE-GATED POTASSIUM CHANNEL"/>
    <property type="match status" value="1"/>
</dbReference>
<accession>A0A1C3RKY5</accession>
<feature type="transmembrane region" description="Helical" evidence="8">
    <location>
        <begin position="78"/>
        <end position="99"/>
    </location>
</feature>
<name>A0A1C3RKY5_9PROT</name>
<evidence type="ECO:0000256" key="4">
    <source>
        <dbReference type="ARBA" id="ARBA00022989"/>
    </source>
</evidence>
<keyword evidence="5" id="KW-0406">Ion transport</keyword>
<dbReference type="GO" id="GO:0008076">
    <property type="term" value="C:voltage-gated potassium channel complex"/>
    <property type="evidence" value="ECO:0007669"/>
    <property type="project" value="InterPro"/>
</dbReference>
<feature type="transmembrane region" description="Helical" evidence="8">
    <location>
        <begin position="21"/>
        <end position="43"/>
    </location>
</feature>
<keyword evidence="4 8" id="KW-1133">Transmembrane helix</keyword>
<dbReference type="STRING" id="1867952.MTBPR1_70190"/>
<evidence type="ECO:0000256" key="5">
    <source>
        <dbReference type="ARBA" id="ARBA00023065"/>
    </source>
</evidence>
<dbReference type="OrthoDB" id="9799090at2"/>
<dbReference type="Gene3D" id="1.10.287.70">
    <property type="match status" value="1"/>
</dbReference>
<keyword evidence="6 8" id="KW-0472">Membrane</keyword>
<evidence type="ECO:0000256" key="2">
    <source>
        <dbReference type="ARBA" id="ARBA00022448"/>
    </source>
</evidence>
<dbReference type="EMBL" id="FLYE01000046">
    <property type="protein sequence ID" value="SCA57918.1"/>
    <property type="molecule type" value="Genomic_DNA"/>
</dbReference>
<evidence type="ECO:0000313" key="11">
    <source>
        <dbReference type="Proteomes" id="UP000231658"/>
    </source>
</evidence>
<evidence type="ECO:0000256" key="6">
    <source>
        <dbReference type="ARBA" id="ARBA00023136"/>
    </source>
</evidence>
<evidence type="ECO:0000313" key="10">
    <source>
        <dbReference type="EMBL" id="SCA57918.1"/>
    </source>
</evidence>
<evidence type="ECO:0000256" key="8">
    <source>
        <dbReference type="SAM" id="Phobius"/>
    </source>
</evidence>
<dbReference type="PANTHER" id="PTHR11537:SF254">
    <property type="entry name" value="POTASSIUM VOLTAGE-GATED CHANNEL PROTEIN SHAB"/>
    <property type="match status" value="1"/>
</dbReference>
<keyword evidence="11" id="KW-1185">Reference proteome</keyword>
<evidence type="ECO:0000256" key="3">
    <source>
        <dbReference type="ARBA" id="ARBA00022692"/>
    </source>
</evidence>
<dbReference type="InterPro" id="IPR028325">
    <property type="entry name" value="VG_K_chnl"/>
</dbReference>
<evidence type="ECO:0000259" key="9">
    <source>
        <dbReference type="Pfam" id="PF07885"/>
    </source>
</evidence>
<dbReference type="SUPFAM" id="SSF81324">
    <property type="entry name" value="Voltage-gated potassium channels"/>
    <property type="match status" value="1"/>
</dbReference>
<dbReference type="RefSeq" id="WP_069189914.1">
    <property type="nucleotide sequence ID" value="NZ_FLYE01000046.1"/>
</dbReference>
<sequence>MEKFRQKLRDLHYGDSKTSLYFRYALLTFDVVTISFFIVASMIEHNETFLIIDYAIAVVLIIDYFARMLAANRPLRFIFKPMNLADLVVIGTLLAPLWIENFAFLRVVRALRLLRSYHVLKDFRDQFSFFREHEQVLMSILNLMVFIFFVTALVYVFEVEQNEQINTYIDALYFTVTTLTTTGFGDITLEGSMGRMLSVIIMVFGISLFLRLVQTIFRPSKVNYTCPTCGLMRHEPDAVHCKHCGVILNIKNAGDVV</sequence>
<organism evidence="10 11">
    <name type="scientific">Candidatus Terasakiella magnetica</name>
    <dbReference type="NCBI Taxonomy" id="1867952"/>
    <lineage>
        <taxon>Bacteria</taxon>
        <taxon>Pseudomonadati</taxon>
        <taxon>Pseudomonadota</taxon>
        <taxon>Alphaproteobacteria</taxon>
        <taxon>Rhodospirillales</taxon>
        <taxon>Terasakiellaceae</taxon>
        <taxon>Terasakiella</taxon>
    </lineage>
</organism>
<dbReference type="Pfam" id="PF07885">
    <property type="entry name" value="Ion_trans_2"/>
    <property type="match status" value="1"/>
</dbReference>